<dbReference type="Proteomes" id="UP000663823">
    <property type="component" value="Unassembled WGS sequence"/>
</dbReference>
<gene>
    <name evidence="2" type="ORF">JBS370_LOCUS36876</name>
    <name evidence="1" type="ORF">OTI717_LOCUS33552</name>
</gene>
<evidence type="ECO:0000313" key="1">
    <source>
        <dbReference type="EMBL" id="CAF4088343.1"/>
    </source>
</evidence>
<protein>
    <submittedName>
        <fullName evidence="1">Uncharacterized protein</fullName>
    </submittedName>
</protein>
<reference evidence="1" key="1">
    <citation type="submission" date="2021-02" db="EMBL/GenBank/DDBJ databases">
        <authorList>
            <person name="Nowell W R."/>
        </authorList>
    </citation>
    <scope>NUCLEOTIDE SEQUENCE</scope>
</reference>
<dbReference type="EMBL" id="CAJOAX010011164">
    <property type="protein sequence ID" value="CAF4088343.1"/>
    <property type="molecule type" value="Genomic_DNA"/>
</dbReference>
<dbReference type="EMBL" id="CAJOBD010015467">
    <property type="protein sequence ID" value="CAF4208501.1"/>
    <property type="molecule type" value="Genomic_DNA"/>
</dbReference>
<dbReference type="Proteomes" id="UP000663836">
    <property type="component" value="Unassembled WGS sequence"/>
</dbReference>
<sequence>MSVAPLPPYNAQGYNNYQIAPPGLIIPQPVFIGTPAFIPSEYPVQC</sequence>
<evidence type="ECO:0000313" key="2">
    <source>
        <dbReference type="EMBL" id="CAF4208501.1"/>
    </source>
</evidence>
<dbReference type="AlphaFoldDB" id="A0A819TIL2"/>
<name>A0A819TIL2_9BILA</name>
<proteinExistence type="predicted"/>
<organism evidence="1 3">
    <name type="scientific">Rotaria sordida</name>
    <dbReference type="NCBI Taxonomy" id="392033"/>
    <lineage>
        <taxon>Eukaryota</taxon>
        <taxon>Metazoa</taxon>
        <taxon>Spiralia</taxon>
        <taxon>Gnathifera</taxon>
        <taxon>Rotifera</taxon>
        <taxon>Eurotatoria</taxon>
        <taxon>Bdelloidea</taxon>
        <taxon>Philodinida</taxon>
        <taxon>Philodinidae</taxon>
        <taxon>Rotaria</taxon>
    </lineage>
</organism>
<comment type="caution">
    <text evidence="1">The sequence shown here is derived from an EMBL/GenBank/DDBJ whole genome shotgun (WGS) entry which is preliminary data.</text>
</comment>
<evidence type="ECO:0000313" key="3">
    <source>
        <dbReference type="Proteomes" id="UP000663823"/>
    </source>
</evidence>
<feature type="non-terminal residue" evidence="1">
    <location>
        <position position="1"/>
    </location>
</feature>
<accession>A0A819TIL2</accession>